<dbReference type="STRING" id="906689.A0A2I0VLF4"/>
<dbReference type="PANTHER" id="PTHR33091">
    <property type="entry name" value="PROTEIN, PUTATIVE, EXPRESSED-RELATED"/>
    <property type="match status" value="1"/>
</dbReference>
<evidence type="ECO:0000313" key="4">
    <source>
        <dbReference type="EMBL" id="PKU64242.1"/>
    </source>
</evidence>
<dbReference type="InterPro" id="IPR000864">
    <property type="entry name" value="Prot_inh_pot1"/>
</dbReference>
<evidence type="ECO:0000256" key="1">
    <source>
        <dbReference type="ARBA" id="ARBA00008210"/>
    </source>
</evidence>
<name>A0A2I0VLF4_9ASPA</name>
<dbReference type="PROSITE" id="PS00285">
    <property type="entry name" value="POTATO_INHIBITOR"/>
    <property type="match status" value="1"/>
</dbReference>
<dbReference type="Gene3D" id="3.30.10.10">
    <property type="entry name" value="Trypsin Inhibitor V, subunit A"/>
    <property type="match status" value="1"/>
</dbReference>
<gene>
    <name evidence="4" type="ORF">MA16_Dca005165</name>
</gene>
<sequence length="77" mass="8658">MFVNVGSKQSWPELVGHKGWAAKEVIERENPDVHAILIRSVDRVIMNCCCDRVWIWVECPENVNAGEGIVIKTPKVG</sequence>
<dbReference type="GO" id="GO:0009611">
    <property type="term" value="P:response to wounding"/>
    <property type="evidence" value="ECO:0007669"/>
    <property type="project" value="InterPro"/>
</dbReference>
<dbReference type="PANTHER" id="PTHR33091:SF73">
    <property type="entry name" value="INHIBITOR OF TRYPSIN AND HAGEMAN FACTOR-LIKE"/>
    <property type="match status" value="1"/>
</dbReference>
<keyword evidence="5" id="KW-1185">Reference proteome</keyword>
<keyword evidence="2" id="KW-0646">Protease inhibitor</keyword>
<dbReference type="AlphaFoldDB" id="A0A2I0VLF4"/>
<organism evidence="4 5">
    <name type="scientific">Dendrobium catenatum</name>
    <dbReference type="NCBI Taxonomy" id="906689"/>
    <lineage>
        <taxon>Eukaryota</taxon>
        <taxon>Viridiplantae</taxon>
        <taxon>Streptophyta</taxon>
        <taxon>Embryophyta</taxon>
        <taxon>Tracheophyta</taxon>
        <taxon>Spermatophyta</taxon>
        <taxon>Magnoliopsida</taxon>
        <taxon>Liliopsida</taxon>
        <taxon>Asparagales</taxon>
        <taxon>Orchidaceae</taxon>
        <taxon>Epidendroideae</taxon>
        <taxon>Malaxideae</taxon>
        <taxon>Dendrobiinae</taxon>
        <taxon>Dendrobium</taxon>
    </lineage>
</organism>
<evidence type="ECO:0000313" key="5">
    <source>
        <dbReference type="Proteomes" id="UP000233837"/>
    </source>
</evidence>
<evidence type="ECO:0000256" key="2">
    <source>
        <dbReference type="ARBA" id="ARBA00022690"/>
    </source>
</evidence>
<keyword evidence="3" id="KW-0722">Serine protease inhibitor</keyword>
<protein>
    <submittedName>
        <fullName evidence="4">Glu S.griseus protease inhibitor</fullName>
    </submittedName>
</protein>
<dbReference type="InterPro" id="IPR036354">
    <property type="entry name" value="Prot_inh_pot1_sf"/>
</dbReference>
<dbReference type="Proteomes" id="UP000233837">
    <property type="component" value="Unassembled WGS sequence"/>
</dbReference>
<dbReference type="EMBL" id="KZ503429">
    <property type="protein sequence ID" value="PKU64242.1"/>
    <property type="molecule type" value="Genomic_DNA"/>
</dbReference>
<proteinExistence type="inferred from homology"/>
<accession>A0A2I0VLF4</accession>
<dbReference type="Pfam" id="PF00280">
    <property type="entry name" value="potato_inhibit"/>
    <property type="match status" value="1"/>
</dbReference>
<reference evidence="4 5" key="2">
    <citation type="journal article" date="2017" name="Nature">
        <title>The Apostasia genome and the evolution of orchids.</title>
        <authorList>
            <person name="Zhang G.Q."/>
            <person name="Liu K.W."/>
            <person name="Li Z."/>
            <person name="Lohaus R."/>
            <person name="Hsiao Y.Y."/>
            <person name="Niu S.C."/>
            <person name="Wang J.Y."/>
            <person name="Lin Y.C."/>
            <person name="Xu Q."/>
            <person name="Chen L.J."/>
            <person name="Yoshida K."/>
            <person name="Fujiwara S."/>
            <person name="Wang Z.W."/>
            <person name="Zhang Y.Q."/>
            <person name="Mitsuda N."/>
            <person name="Wang M."/>
            <person name="Liu G.H."/>
            <person name="Pecoraro L."/>
            <person name="Huang H.X."/>
            <person name="Xiao X.J."/>
            <person name="Lin M."/>
            <person name="Wu X.Y."/>
            <person name="Wu W.L."/>
            <person name="Chen Y.Y."/>
            <person name="Chang S.B."/>
            <person name="Sakamoto S."/>
            <person name="Ohme-Takagi M."/>
            <person name="Yagi M."/>
            <person name="Zeng S.J."/>
            <person name="Shen C.Y."/>
            <person name="Yeh C.M."/>
            <person name="Luo Y.B."/>
            <person name="Tsai W.C."/>
            <person name="Van de Peer Y."/>
            <person name="Liu Z.J."/>
        </authorList>
    </citation>
    <scope>NUCLEOTIDE SEQUENCE [LARGE SCALE GENOMIC DNA]</scope>
    <source>
        <tissue evidence="4">The whole plant</tissue>
    </source>
</reference>
<dbReference type="GO" id="GO:0004867">
    <property type="term" value="F:serine-type endopeptidase inhibitor activity"/>
    <property type="evidence" value="ECO:0007669"/>
    <property type="project" value="UniProtKB-KW"/>
</dbReference>
<dbReference type="SUPFAM" id="SSF54654">
    <property type="entry name" value="CI-2 family of serine protease inhibitors"/>
    <property type="match status" value="1"/>
</dbReference>
<evidence type="ECO:0000256" key="3">
    <source>
        <dbReference type="ARBA" id="ARBA00022900"/>
    </source>
</evidence>
<reference evidence="4 5" key="1">
    <citation type="journal article" date="2016" name="Sci. Rep.">
        <title>The Dendrobium catenatum Lindl. genome sequence provides insights into polysaccharide synthase, floral development and adaptive evolution.</title>
        <authorList>
            <person name="Zhang G.Q."/>
            <person name="Xu Q."/>
            <person name="Bian C."/>
            <person name="Tsai W.C."/>
            <person name="Yeh C.M."/>
            <person name="Liu K.W."/>
            <person name="Yoshida K."/>
            <person name="Zhang L.S."/>
            <person name="Chang S.B."/>
            <person name="Chen F."/>
            <person name="Shi Y."/>
            <person name="Su Y.Y."/>
            <person name="Zhang Y.Q."/>
            <person name="Chen L.J."/>
            <person name="Yin Y."/>
            <person name="Lin M."/>
            <person name="Huang H."/>
            <person name="Deng H."/>
            <person name="Wang Z.W."/>
            <person name="Zhu S.L."/>
            <person name="Zhao X."/>
            <person name="Deng C."/>
            <person name="Niu S.C."/>
            <person name="Huang J."/>
            <person name="Wang M."/>
            <person name="Liu G.H."/>
            <person name="Yang H.J."/>
            <person name="Xiao X.J."/>
            <person name="Hsiao Y.Y."/>
            <person name="Wu W.L."/>
            <person name="Chen Y.Y."/>
            <person name="Mitsuda N."/>
            <person name="Ohme-Takagi M."/>
            <person name="Luo Y.B."/>
            <person name="Van de Peer Y."/>
            <person name="Liu Z.J."/>
        </authorList>
    </citation>
    <scope>NUCLEOTIDE SEQUENCE [LARGE SCALE GENOMIC DNA]</scope>
    <source>
        <tissue evidence="4">The whole plant</tissue>
    </source>
</reference>
<comment type="similarity">
    <text evidence="1">Belongs to the protease inhibitor I13 (potato type I serine protease inhibitor) family.</text>
</comment>